<evidence type="ECO:0000313" key="2">
    <source>
        <dbReference type="EMBL" id="CAI9115425.1"/>
    </source>
</evidence>
<dbReference type="EMBL" id="OX459125">
    <property type="protein sequence ID" value="CAI9115425.1"/>
    <property type="molecule type" value="Genomic_DNA"/>
</dbReference>
<feature type="region of interest" description="Disordered" evidence="1">
    <location>
        <begin position="293"/>
        <end position="369"/>
    </location>
</feature>
<protein>
    <submittedName>
        <fullName evidence="2">OLC1v1016325C1</fullName>
    </submittedName>
</protein>
<evidence type="ECO:0000313" key="3">
    <source>
        <dbReference type="Proteomes" id="UP001161247"/>
    </source>
</evidence>
<dbReference type="AlphaFoldDB" id="A0AAV1E5R9"/>
<organism evidence="2 3">
    <name type="scientific">Oldenlandia corymbosa var. corymbosa</name>
    <dbReference type="NCBI Taxonomy" id="529605"/>
    <lineage>
        <taxon>Eukaryota</taxon>
        <taxon>Viridiplantae</taxon>
        <taxon>Streptophyta</taxon>
        <taxon>Embryophyta</taxon>
        <taxon>Tracheophyta</taxon>
        <taxon>Spermatophyta</taxon>
        <taxon>Magnoliopsida</taxon>
        <taxon>eudicotyledons</taxon>
        <taxon>Gunneridae</taxon>
        <taxon>Pentapetalae</taxon>
        <taxon>asterids</taxon>
        <taxon>lamiids</taxon>
        <taxon>Gentianales</taxon>
        <taxon>Rubiaceae</taxon>
        <taxon>Rubioideae</taxon>
        <taxon>Spermacoceae</taxon>
        <taxon>Hedyotis-Oldenlandia complex</taxon>
        <taxon>Oldenlandia</taxon>
    </lineage>
</organism>
<gene>
    <name evidence="2" type="ORF">OLC1_LOCUS21960</name>
</gene>
<feature type="compositionally biased region" description="Polar residues" evidence="1">
    <location>
        <begin position="335"/>
        <end position="358"/>
    </location>
</feature>
<dbReference type="Proteomes" id="UP001161247">
    <property type="component" value="Chromosome 8"/>
</dbReference>
<sequence>MSFNDHGHIRHSGPSHQVLGSSPLEHEEQCHLNSSGVDFSTTSKMKLLSIEGSSRNVFQDQKNESSDDNRVRQADFITNIASNVSNLSHQERGRLIMIDSDETKNTSLAADEMSKGSICNGLQHGAAAASAFVSSQFSQQDKSILMTLGVDQAETSTTTSIVAGEVSMKLICNDGDQTRQLDSSVDSVSLEQLGQDCLKTQELTQCKKDNWLKNDEAEIEVIKPIEERQVESQLKDEDRHLPEVRCDQPITFPLIFHGQDKKGSKKNDSGTVSRATVANPVIKQFGSHLQVPHNKMVTSPNNSQGQSLSTVTKEVKSKGSISGDKVQDAEKRKVSNASSSPISNGRFNPKSALSVNMTQKEKNHRIYSW</sequence>
<reference evidence="2" key="1">
    <citation type="submission" date="2023-03" db="EMBL/GenBank/DDBJ databases">
        <authorList>
            <person name="Julca I."/>
        </authorList>
    </citation>
    <scope>NUCLEOTIDE SEQUENCE</scope>
</reference>
<feature type="compositionally biased region" description="Polar residues" evidence="1">
    <location>
        <begin position="296"/>
        <end position="312"/>
    </location>
</feature>
<feature type="region of interest" description="Disordered" evidence="1">
    <location>
        <begin position="1"/>
        <end position="37"/>
    </location>
</feature>
<evidence type="ECO:0000256" key="1">
    <source>
        <dbReference type="SAM" id="MobiDB-lite"/>
    </source>
</evidence>
<accession>A0AAV1E5R9</accession>
<keyword evidence="3" id="KW-1185">Reference proteome</keyword>
<proteinExistence type="predicted"/>
<name>A0AAV1E5R9_OLDCO</name>